<dbReference type="SUPFAM" id="SSF52743">
    <property type="entry name" value="Subtilisin-like"/>
    <property type="match status" value="1"/>
</dbReference>
<accession>A0A6V7PKS3</accession>
<sequence length="159" mass="18645">MRRSSTTLLLPFPPLFFLQRPIFASKKEKIKFLIFDVVVLCGVPWRPHPWCKGVSFRRRRRRRSKYNKRVTESHYDLLSSVLGDNKKEAQDAIFYSYTNYINGFAAMLEEDTANAIAKYPGVVSVFPNKRHKLHTTRSWKFHGVGERWCRCSCRGLTVD</sequence>
<keyword evidence="2" id="KW-0645">Protease</keyword>
<dbReference type="InterPro" id="IPR036852">
    <property type="entry name" value="Peptidase_S8/S53_dom_sf"/>
</dbReference>
<evidence type="ECO:0000256" key="3">
    <source>
        <dbReference type="ARBA" id="ARBA00022729"/>
    </source>
</evidence>
<evidence type="ECO:0000259" key="5">
    <source>
        <dbReference type="Pfam" id="PF05922"/>
    </source>
</evidence>
<gene>
    <name evidence="6" type="ORF">CB5_LOCUS14666</name>
</gene>
<keyword evidence="4" id="KW-0720">Serine protease</keyword>
<organism evidence="6">
    <name type="scientific">Ananas comosus var. bracteatus</name>
    <name type="common">red pineapple</name>
    <dbReference type="NCBI Taxonomy" id="296719"/>
    <lineage>
        <taxon>Eukaryota</taxon>
        <taxon>Viridiplantae</taxon>
        <taxon>Streptophyta</taxon>
        <taxon>Embryophyta</taxon>
        <taxon>Tracheophyta</taxon>
        <taxon>Spermatophyta</taxon>
        <taxon>Magnoliopsida</taxon>
        <taxon>Liliopsida</taxon>
        <taxon>Poales</taxon>
        <taxon>Bromeliaceae</taxon>
        <taxon>Bromelioideae</taxon>
        <taxon>Ananas</taxon>
    </lineage>
</organism>
<proteinExistence type="inferred from homology"/>
<feature type="domain" description="Inhibitor I9" evidence="5">
    <location>
        <begin position="64"/>
        <end position="134"/>
    </location>
</feature>
<evidence type="ECO:0000256" key="2">
    <source>
        <dbReference type="ARBA" id="ARBA00022670"/>
    </source>
</evidence>
<dbReference type="GO" id="GO:0006508">
    <property type="term" value="P:proteolysis"/>
    <property type="evidence" value="ECO:0007669"/>
    <property type="project" value="UniProtKB-KW"/>
</dbReference>
<keyword evidence="3" id="KW-0732">Signal</keyword>
<dbReference type="InterPro" id="IPR037045">
    <property type="entry name" value="S8pro/Inhibitor_I9_sf"/>
</dbReference>
<dbReference type="GO" id="GO:0004252">
    <property type="term" value="F:serine-type endopeptidase activity"/>
    <property type="evidence" value="ECO:0007669"/>
    <property type="project" value="InterPro"/>
</dbReference>
<dbReference type="AlphaFoldDB" id="A0A6V7PKS3"/>
<evidence type="ECO:0000256" key="4">
    <source>
        <dbReference type="ARBA" id="ARBA00022825"/>
    </source>
</evidence>
<protein>
    <recommendedName>
        <fullName evidence="5">Inhibitor I9 domain-containing protein</fullName>
    </recommendedName>
</protein>
<evidence type="ECO:0000256" key="1">
    <source>
        <dbReference type="ARBA" id="ARBA00011073"/>
    </source>
</evidence>
<dbReference type="PANTHER" id="PTHR10795">
    <property type="entry name" value="PROPROTEIN CONVERTASE SUBTILISIN/KEXIN"/>
    <property type="match status" value="1"/>
</dbReference>
<comment type="similarity">
    <text evidence="1">Belongs to the peptidase S8 family.</text>
</comment>
<dbReference type="Pfam" id="PF05922">
    <property type="entry name" value="Inhibitor_I9"/>
    <property type="match status" value="1"/>
</dbReference>
<dbReference type="EMBL" id="LR862149">
    <property type="protein sequence ID" value="CAD1831455.1"/>
    <property type="molecule type" value="Genomic_DNA"/>
</dbReference>
<dbReference type="Gene3D" id="3.30.70.80">
    <property type="entry name" value="Peptidase S8 propeptide/proteinase inhibitor I9"/>
    <property type="match status" value="1"/>
</dbReference>
<evidence type="ECO:0000313" key="6">
    <source>
        <dbReference type="EMBL" id="CAD1831455.1"/>
    </source>
</evidence>
<dbReference type="InterPro" id="IPR045051">
    <property type="entry name" value="SBT"/>
</dbReference>
<dbReference type="InterPro" id="IPR010259">
    <property type="entry name" value="S8pro/Inhibitor_I9"/>
</dbReference>
<name>A0A6V7PKS3_ANACO</name>
<dbReference type="FunFam" id="3.30.70.80:FF:000002">
    <property type="entry name" value="Subtilisin-like protease SBT5.3"/>
    <property type="match status" value="1"/>
</dbReference>
<reference evidence="6" key="1">
    <citation type="submission" date="2020-07" db="EMBL/GenBank/DDBJ databases">
        <authorList>
            <person name="Lin J."/>
        </authorList>
    </citation>
    <scope>NUCLEOTIDE SEQUENCE</scope>
</reference>
<keyword evidence="4" id="KW-0378">Hydrolase</keyword>